<evidence type="ECO:0000313" key="3">
    <source>
        <dbReference type="Proteomes" id="UP000249723"/>
    </source>
</evidence>
<organism evidence="2 3">
    <name type="scientific">Microbotryum saponariae</name>
    <dbReference type="NCBI Taxonomy" id="289078"/>
    <lineage>
        <taxon>Eukaryota</taxon>
        <taxon>Fungi</taxon>
        <taxon>Dikarya</taxon>
        <taxon>Basidiomycota</taxon>
        <taxon>Pucciniomycotina</taxon>
        <taxon>Microbotryomycetes</taxon>
        <taxon>Microbotryales</taxon>
        <taxon>Microbotryaceae</taxon>
        <taxon>Microbotryum</taxon>
    </lineage>
</organism>
<name>A0A2X0LYE7_9BASI</name>
<keyword evidence="3" id="KW-1185">Reference proteome</keyword>
<dbReference type="EMBL" id="FMWP01000094">
    <property type="protein sequence ID" value="SCZ98009.1"/>
    <property type="molecule type" value="Genomic_DNA"/>
</dbReference>
<gene>
    <name evidence="2" type="ORF">BZ3500_MVSOF-1268-A1-R1_CHR3-3G06516</name>
</gene>
<proteinExistence type="predicted"/>
<feature type="compositionally biased region" description="Polar residues" evidence="1">
    <location>
        <begin position="133"/>
        <end position="143"/>
    </location>
</feature>
<reference evidence="3" key="1">
    <citation type="submission" date="2016-10" db="EMBL/GenBank/DDBJ databases">
        <authorList>
            <person name="Jeantristanb JTB J.-T."/>
            <person name="Ricardo R."/>
        </authorList>
    </citation>
    <scope>NUCLEOTIDE SEQUENCE [LARGE SCALE GENOMIC DNA]</scope>
</reference>
<feature type="region of interest" description="Disordered" evidence="1">
    <location>
        <begin position="101"/>
        <end position="143"/>
    </location>
</feature>
<accession>A0A2X0LYE7</accession>
<dbReference type="Proteomes" id="UP000249723">
    <property type="component" value="Unassembled WGS sequence"/>
</dbReference>
<evidence type="ECO:0000256" key="1">
    <source>
        <dbReference type="SAM" id="MobiDB-lite"/>
    </source>
</evidence>
<evidence type="ECO:0000313" key="2">
    <source>
        <dbReference type="EMBL" id="SCZ98009.1"/>
    </source>
</evidence>
<protein>
    <submittedName>
        <fullName evidence="2">BZ3500_MvSof-1268-A1-R1_Chr3-3g06516 protein</fullName>
    </submittedName>
</protein>
<dbReference type="AlphaFoldDB" id="A0A2X0LYE7"/>
<sequence>MSLPTPTSSHPATTSNPLQTGSVIGAVASNVAATLPFASYVSTALRAKSSITAEWIGELWLSAVNYWLVELALGKSRQYLDQLNDPLFECVFETLDNDSRSAVPTDLQGSQSQPPPSHSTRKVTKVYGPKTKGQASLHPSPQELSLPSEQLISFVPIGNLSSVSSC</sequence>